<dbReference type="SUPFAM" id="SSF74653">
    <property type="entry name" value="TolA/TonB C-terminal domain"/>
    <property type="match status" value="4"/>
</dbReference>
<evidence type="ECO:0000256" key="10">
    <source>
        <dbReference type="SAM" id="MobiDB-lite"/>
    </source>
</evidence>
<evidence type="ECO:0000256" key="11">
    <source>
        <dbReference type="SAM" id="SignalP"/>
    </source>
</evidence>
<evidence type="ECO:0000259" key="12">
    <source>
        <dbReference type="PROSITE" id="PS52015"/>
    </source>
</evidence>
<keyword evidence="5" id="KW-0997">Cell inner membrane</keyword>
<dbReference type="PANTHER" id="PTHR33446">
    <property type="entry name" value="PROTEIN TONB-RELATED"/>
    <property type="match status" value="1"/>
</dbReference>
<keyword evidence="11" id="KW-0732">Signal</keyword>
<comment type="subcellular location">
    <subcellularLocation>
        <location evidence="1">Cell inner membrane</location>
        <topology evidence="1">Single-pass membrane protein</topology>
        <orientation evidence="1">Periplasmic side</orientation>
    </subcellularLocation>
</comment>
<keyword evidence="3" id="KW-0813">Transport</keyword>
<keyword evidence="14" id="KW-1185">Reference proteome</keyword>
<keyword evidence="9" id="KW-0472">Membrane</keyword>
<feature type="chain" id="PRO_5011765225" evidence="11">
    <location>
        <begin position="26"/>
        <end position="497"/>
    </location>
</feature>
<keyword evidence="4" id="KW-1003">Cell membrane</keyword>
<dbReference type="InterPro" id="IPR037682">
    <property type="entry name" value="TonB_C"/>
</dbReference>
<dbReference type="Pfam" id="PF03544">
    <property type="entry name" value="TonB_C"/>
    <property type="match status" value="3"/>
</dbReference>
<keyword evidence="7" id="KW-0653">Protein transport</keyword>
<feature type="domain" description="TonB C-terminal" evidence="12">
    <location>
        <begin position="399"/>
        <end position="496"/>
    </location>
</feature>
<organism evidence="13 14">
    <name type="scientific">Hymenobacter psychrophilus</name>
    <dbReference type="NCBI Taxonomy" id="651662"/>
    <lineage>
        <taxon>Bacteria</taxon>
        <taxon>Pseudomonadati</taxon>
        <taxon>Bacteroidota</taxon>
        <taxon>Cytophagia</taxon>
        <taxon>Cytophagales</taxon>
        <taxon>Hymenobacteraceae</taxon>
        <taxon>Hymenobacter</taxon>
    </lineage>
</organism>
<dbReference type="OrthoDB" id="1039448at2"/>
<evidence type="ECO:0000256" key="4">
    <source>
        <dbReference type="ARBA" id="ARBA00022475"/>
    </source>
</evidence>
<dbReference type="RefSeq" id="WP_092743824.1">
    <property type="nucleotide sequence ID" value="NZ_FNOV01000023.1"/>
</dbReference>
<dbReference type="Gene3D" id="3.30.1150.10">
    <property type="match status" value="4"/>
</dbReference>
<dbReference type="GO" id="GO:0031992">
    <property type="term" value="F:energy transducer activity"/>
    <property type="evidence" value="ECO:0007669"/>
    <property type="project" value="TreeGrafter"/>
</dbReference>
<dbReference type="NCBIfam" id="TIGR01352">
    <property type="entry name" value="tonB_Cterm"/>
    <property type="match status" value="2"/>
</dbReference>
<evidence type="ECO:0000313" key="13">
    <source>
        <dbReference type="EMBL" id="SDY96674.1"/>
    </source>
</evidence>
<proteinExistence type="inferred from homology"/>
<dbReference type="InterPro" id="IPR006260">
    <property type="entry name" value="TonB/TolA_C"/>
</dbReference>
<evidence type="ECO:0000256" key="9">
    <source>
        <dbReference type="ARBA" id="ARBA00023136"/>
    </source>
</evidence>
<feature type="domain" description="TonB C-terminal" evidence="12">
    <location>
        <begin position="45"/>
        <end position="141"/>
    </location>
</feature>
<evidence type="ECO:0000256" key="2">
    <source>
        <dbReference type="ARBA" id="ARBA00006555"/>
    </source>
</evidence>
<gene>
    <name evidence="13" type="ORF">SAMN04488069_1238</name>
</gene>
<keyword evidence="8" id="KW-1133">Transmembrane helix</keyword>
<evidence type="ECO:0000313" key="14">
    <source>
        <dbReference type="Proteomes" id="UP000199249"/>
    </source>
</evidence>
<reference evidence="14" key="1">
    <citation type="submission" date="2016-10" db="EMBL/GenBank/DDBJ databases">
        <authorList>
            <person name="Varghese N."/>
            <person name="Submissions S."/>
        </authorList>
    </citation>
    <scope>NUCLEOTIDE SEQUENCE [LARGE SCALE GENOMIC DNA]</scope>
    <source>
        <strain evidence="14">CGMCC 1.8975</strain>
    </source>
</reference>
<dbReference type="STRING" id="651662.SAMN04488069_1238"/>
<protein>
    <submittedName>
        <fullName evidence="13">TonB family C-terminal domain-containing protein</fullName>
    </submittedName>
</protein>
<dbReference type="Proteomes" id="UP000199249">
    <property type="component" value="Unassembled WGS sequence"/>
</dbReference>
<dbReference type="AlphaFoldDB" id="A0A1H3P697"/>
<evidence type="ECO:0000256" key="5">
    <source>
        <dbReference type="ARBA" id="ARBA00022519"/>
    </source>
</evidence>
<evidence type="ECO:0000256" key="8">
    <source>
        <dbReference type="ARBA" id="ARBA00022989"/>
    </source>
</evidence>
<dbReference type="GO" id="GO:0055085">
    <property type="term" value="P:transmembrane transport"/>
    <property type="evidence" value="ECO:0007669"/>
    <property type="project" value="InterPro"/>
</dbReference>
<dbReference type="InterPro" id="IPR051045">
    <property type="entry name" value="TonB-dependent_transducer"/>
</dbReference>
<accession>A0A1H3P697</accession>
<dbReference type="PANTHER" id="PTHR33446:SF2">
    <property type="entry name" value="PROTEIN TONB"/>
    <property type="match status" value="1"/>
</dbReference>
<comment type="similarity">
    <text evidence="2">Belongs to the TonB family.</text>
</comment>
<sequence>MPHSPLPRLLLAFCLLASTLQPLLAQESKQVYTYVEQMPQLPGAGGTGAVQAAILKNFRYPADASLAQLPGKLYLQFNVTPTGQVEQAKVVKGLSPGIDAAALDAVRRLPRFIPGKQNGQAVTVSFTIPLQLALNGPATTNAGSPHSSTTVVKSANEPGPKVAQNNVYTYVEQMPQLPGARGNDAVMAAVQKNLVLPADTPEGRVFASFTVTATGEVTDVSIQKGLSPATDAAVLAAVSKLPQFEPGKQNGRAVAVKSTVAVNVYRPDHVFEAREVATRARFPEPGLFAYLQRNLKVPAVVSTEKLQGWVGVDLVVQASGKVSAVTLTKKVCGSCDAEVLRLVQSFPAWVPARDQGGRAVAARQHLEIPLPLPDPGSPFTTPENITSHVQQPASLLDGTPVQELGALLTERINYPETARREQITGTAQLEFLVDATGIVREPRLTQSVCRSCDQAILDALKALGPFVPARQGEQGAVPTKLSVRVPFTPTARPAGAK</sequence>
<dbReference type="GO" id="GO:0015031">
    <property type="term" value="P:protein transport"/>
    <property type="evidence" value="ECO:0007669"/>
    <property type="project" value="UniProtKB-KW"/>
</dbReference>
<feature type="signal peptide" evidence="11">
    <location>
        <begin position="1"/>
        <end position="25"/>
    </location>
</feature>
<feature type="region of interest" description="Disordered" evidence="10">
    <location>
        <begin position="139"/>
        <end position="158"/>
    </location>
</feature>
<feature type="compositionally biased region" description="Polar residues" evidence="10">
    <location>
        <begin position="139"/>
        <end position="153"/>
    </location>
</feature>
<evidence type="ECO:0000256" key="3">
    <source>
        <dbReference type="ARBA" id="ARBA00022448"/>
    </source>
</evidence>
<dbReference type="EMBL" id="FNOV01000023">
    <property type="protein sequence ID" value="SDY96674.1"/>
    <property type="molecule type" value="Genomic_DNA"/>
</dbReference>
<keyword evidence="6" id="KW-0812">Transmembrane</keyword>
<dbReference type="GO" id="GO:0098797">
    <property type="term" value="C:plasma membrane protein complex"/>
    <property type="evidence" value="ECO:0007669"/>
    <property type="project" value="TreeGrafter"/>
</dbReference>
<dbReference type="PROSITE" id="PS52015">
    <property type="entry name" value="TONB_CTD"/>
    <property type="match status" value="2"/>
</dbReference>
<name>A0A1H3P697_9BACT</name>
<evidence type="ECO:0000256" key="7">
    <source>
        <dbReference type="ARBA" id="ARBA00022927"/>
    </source>
</evidence>
<evidence type="ECO:0000256" key="6">
    <source>
        <dbReference type="ARBA" id="ARBA00022692"/>
    </source>
</evidence>
<evidence type="ECO:0000256" key="1">
    <source>
        <dbReference type="ARBA" id="ARBA00004383"/>
    </source>
</evidence>